<accession>A0ABP6UV16</accession>
<dbReference type="RefSeq" id="WP_344930593.1">
    <property type="nucleotide sequence ID" value="NZ_BAABCW010000027.1"/>
</dbReference>
<feature type="chain" id="PRO_5045826870" description="PKD domain-containing protein" evidence="2">
    <location>
        <begin position="24"/>
        <end position="791"/>
    </location>
</feature>
<dbReference type="Gene3D" id="2.60.120.380">
    <property type="match status" value="1"/>
</dbReference>
<dbReference type="Proteomes" id="UP001500459">
    <property type="component" value="Unassembled WGS sequence"/>
</dbReference>
<feature type="signal peptide" evidence="2">
    <location>
        <begin position="1"/>
        <end position="23"/>
    </location>
</feature>
<evidence type="ECO:0000259" key="3">
    <source>
        <dbReference type="PROSITE" id="PS50093"/>
    </source>
</evidence>
<dbReference type="InterPro" id="IPR022409">
    <property type="entry name" value="PKD/Chitinase_dom"/>
</dbReference>
<dbReference type="Pfam" id="PF19081">
    <property type="entry name" value="Ig_7"/>
    <property type="match status" value="1"/>
</dbReference>
<dbReference type="InterPro" id="IPR035986">
    <property type="entry name" value="PKD_dom_sf"/>
</dbReference>
<dbReference type="NCBIfam" id="TIGR04183">
    <property type="entry name" value="Por_Secre_tail"/>
    <property type="match status" value="1"/>
</dbReference>
<sequence length="791" mass="87007">MIKAYTQKVTLFLFILISTCGFSQDTTPILIAESPDSFIESLTANKAKGLSLSVFNKTSLSLSIHVEKLKDDTITFIGNINDDNRSSFTIYKTNNTLEGTLIVNDHKKGYHLFTHKNGNVFLKEVNINTLVCVDFESVVEDDNKEKESNISKITPQLESLPGAPGIIYLDFDGEIVSETSWLSGATIDAQPAEFSDEKITEIWKIMAEDFRSFNFNVTTRRDLFDNAPNNRRMMVIFTPTKDVAPTSGGIAYVRSFAASRTDNPCWVFNLGSSRAAGETGSHEVGHTLGLSHDGDADREYYSGHGQWSPIMGWSVNRALGHWSKGEYIGAVEQEDDIAIIAGSSNGVGFRDDDHQNVITEATPILVSSDGNVSSDQNYGFIHNRDDKDVFSFVIETGNVSFNFEPNPDYPNLNIQARILNGLGEEVAISDPSGLSANINEDLTFGTYFIEIDGVGEGDLITGYSDYSSIGNYFISGNYTPGNNNQPPIANFDAAYDCSTVDFNSTSINNVNTYLWNFGDGETSTEQNPTHTYTDSGTYSITLTTSNSAGQDTRERNNFITISIPEQPIGEDARICIGESTVLTVSGNSNFDWYDSPNGGSLVHQGATFETPILESDKTYYVSGSFDSCTTDTRTEVHIIVEENLPSPEISIPDTSDLTVASIYTQYQWYVNGELINGADKSTYTPDQIGDYSVEVFNETGCNAVSSEFSVDLSQLNLSQGTSLFKYYPNPASDILYIDGLTVNETDIRIVNALGQVMIESSIEPAMEVTNLFKGMYIILINNKYVGKFVKL</sequence>
<keyword evidence="5" id="KW-1185">Reference proteome</keyword>
<dbReference type="Pfam" id="PF18911">
    <property type="entry name" value="PKD_4"/>
    <property type="match status" value="1"/>
</dbReference>
<reference evidence="5" key="1">
    <citation type="journal article" date="2019" name="Int. J. Syst. Evol. Microbiol.">
        <title>The Global Catalogue of Microorganisms (GCM) 10K type strain sequencing project: providing services to taxonomists for standard genome sequencing and annotation.</title>
        <authorList>
            <consortium name="The Broad Institute Genomics Platform"/>
            <consortium name="The Broad Institute Genome Sequencing Center for Infectious Disease"/>
            <person name="Wu L."/>
            <person name="Ma J."/>
        </authorList>
    </citation>
    <scope>NUCLEOTIDE SEQUENCE [LARGE SCALE GENOMIC DNA]</scope>
    <source>
        <strain evidence="5">JCM 17106</strain>
    </source>
</reference>
<dbReference type="InterPro" id="IPR044023">
    <property type="entry name" value="Ig_7"/>
</dbReference>
<dbReference type="CDD" id="cd00146">
    <property type="entry name" value="PKD"/>
    <property type="match status" value="1"/>
</dbReference>
<organism evidence="4 5">
    <name type="scientific">Aquimarina addita</name>
    <dbReference type="NCBI Taxonomy" id="870485"/>
    <lineage>
        <taxon>Bacteria</taxon>
        <taxon>Pseudomonadati</taxon>
        <taxon>Bacteroidota</taxon>
        <taxon>Flavobacteriia</taxon>
        <taxon>Flavobacteriales</taxon>
        <taxon>Flavobacteriaceae</taxon>
        <taxon>Aquimarina</taxon>
    </lineage>
</organism>
<dbReference type="Pfam" id="PF18962">
    <property type="entry name" value="Por_Secre_tail"/>
    <property type="match status" value="1"/>
</dbReference>
<dbReference type="Gene3D" id="3.40.390.10">
    <property type="entry name" value="Collagenase (Catalytic Domain)"/>
    <property type="match status" value="1"/>
</dbReference>
<dbReference type="InterPro" id="IPR026444">
    <property type="entry name" value="Secre_tail"/>
</dbReference>
<feature type="domain" description="PKD" evidence="3">
    <location>
        <begin position="499"/>
        <end position="566"/>
    </location>
</feature>
<dbReference type="SUPFAM" id="SSF49299">
    <property type="entry name" value="PKD domain"/>
    <property type="match status" value="1"/>
</dbReference>
<dbReference type="InterPro" id="IPR000601">
    <property type="entry name" value="PKD_dom"/>
</dbReference>
<keyword evidence="1 2" id="KW-0732">Signal</keyword>
<dbReference type="SUPFAM" id="SSF55486">
    <property type="entry name" value="Metalloproteases ('zincins'), catalytic domain"/>
    <property type="match status" value="1"/>
</dbReference>
<name>A0ABP6UV16_9FLAO</name>
<dbReference type="InterPro" id="IPR013783">
    <property type="entry name" value="Ig-like_fold"/>
</dbReference>
<protein>
    <recommendedName>
        <fullName evidence="3">PKD domain-containing protein</fullName>
    </recommendedName>
</protein>
<dbReference type="Gene3D" id="2.60.40.10">
    <property type="entry name" value="Immunoglobulins"/>
    <property type="match status" value="2"/>
</dbReference>
<evidence type="ECO:0000256" key="2">
    <source>
        <dbReference type="SAM" id="SignalP"/>
    </source>
</evidence>
<dbReference type="PROSITE" id="PS50093">
    <property type="entry name" value="PKD"/>
    <property type="match status" value="1"/>
</dbReference>
<evidence type="ECO:0000313" key="4">
    <source>
        <dbReference type="EMBL" id="GAA3521905.1"/>
    </source>
</evidence>
<proteinExistence type="predicted"/>
<dbReference type="EMBL" id="BAABCW010000027">
    <property type="protein sequence ID" value="GAA3521905.1"/>
    <property type="molecule type" value="Genomic_DNA"/>
</dbReference>
<comment type="caution">
    <text evidence="4">The sequence shown here is derived from an EMBL/GenBank/DDBJ whole genome shotgun (WGS) entry which is preliminary data.</text>
</comment>
<evidence type="ECO:0000313" key="5">
    <source>
        <dbReference type="Proteomes" id="UP001500459"/>
    </source>
</evidence>
<gene>
    <name evidence="4" type="ORF">GCM10022393_40460</name>
</gene>
<evidence type="ECO:0000256" key="1">
    <source>
        <dbReference type="ARBA" id="ARBA00022729"/>
    </source>
</evidence>
<dbReference type="SMART" id="SM00089">
    <property type="entry name" value="PKD"/>
    <property type="match status" value="1"/>
</dbReference>
<dbReference type="InterPro" id="IPR024079">
    <property type="entry name" value="MetalloPept_cat_dom_sf"/>
</dbReference>